<proteinExistence type="predicted"/>
<evidence type="ECO:0000313" key="3">
    <source>
        <dbReference type="Proteomes" id="UP001234989"/>
    </source>
</evidence>
<evidence type="ECO:0000313" key="2">
    <source>
        <dbReference type="EMBL" id="WMV29284.1"/>
    </source>
</evidence>
<dbReference type="EMBL" id="CP133616">
    <property type="protein sequence ID" value="WMV29284.1"/>
    <property type="molecule type" value="Genomic_DNA"/>
</dbReference>
<reference evidence="2" key="1">
    <citation type="submission" date="2023-08" db="EMBL/GenBank/DDBJ databases">
        <title>A de novo genome assembly of Solanum verrucosum Schlechtendal, a Mexican diploid species geographically isolated from the other diploid A-genome species in potato relatives.</title>
        <authorList>
            <person name="Hosaka K."/>
        </authorList>
    </citation>
    <scope>NUCLEOTIDE SEQUENCE</scope>
    <source>
        <tissue evidence="2">Young leaves</tissue>
    </source>
</reference>
<dbReference type="Pfam" id="PF03732">
    <property type="entry name" value="Retrotrans_gag"/>
    <property type="match status" value="1"/>
</dbReference>
<dbReference type="Proteomes" id="UP001234989">
    <property type="component" value="Chromosome 5"/>
</dbReference>
<keyword evidence="3" id="KW-1185">Reference proteome</keyword>
<dbReference type="InterPro" id="IPR005162">
    <property type="entry name" value="Retrotrans_gag_dom"/>
</dbReference>
<accession>A0AAF0R0H2</accession>
<evidence type="ECO:0000259" key="1">
    <source>
        <dbReference type="Pfam" id="PF03732"/>
    </source>
</evidence>
<sequence>MSPPEVLGSQVGENPQNFIDEVKKIFRVMEVTGNDRVELASYKLKDVAHIWFTQWKENRGKNAASVTWECFTRAFLYMFFPRELREAKAKKFMNLRQSSMPFQEYGLKFTQLSRYGPHMVADHRAQMSKFLFGVSDLVKTECRNVIGGYEYL</sequence>
<protein>
    <recommendedName>
        <fullName evidence="1">Retrotransposon gag domain-containing protein</fullName>
    </recommendedName>
</protein>
<organism evidence="2 3">
    <name type="scientific">Solanum verrucosum</name>
    <dbReference type="NCBI Taxonomy" id="315347"/>
    <lineage>
        <taxon>Eukaryota</taxon>
        <taxon>Viridiplantae</taxon>
        <taxon>Streptophyta</taxon>
        <taxon>Embryophyta</taxon>
        <taxon>Tracheophyta</taxon>
        <taxon>Spermatophyta</taxon>
        <taxon>Magnoliopsida</taxon>
        <taxon>eudicotyledons</taxon>
        <taxon>Gunneridae</taxon>
        <taxon>Pentapetalae</taxon>
        <taxon>asterids</taxon>
        <taxon>lamiids</taxon>
        <taxon>Solanales</taxon>
        <taxon>Solanaceae</taxon>
        <taxon>Solanoideae</taxon>
        <taxon>Solaneae</taxon>
        <taxon>Solanum</taxon>
    </lineage>
</organism>
<feature type="domain" description="Retrotransposon gag" evidence="1">
    <location>
        <begin position="39"/>
        <end position="135"/>
    </location>
</feature>
<name>A0AAF0R0H2_SOLVR</name>
<dbReference type="AlphaFoldDB" id="A0AAF0R0H2"/>
<gene>
    <name evidence="2" type="ORF">MTR67_022669</name>
</gene>